<evidence type="ECO:0000256" key="13">
    <source>
        <dbReference type="RuleBase" id="RU004516"/>
    </source>
</evidence>
<gene>
    <name evidence="14" type="ORF">ABB29_05575</name>
</gene>
<dbReference type="InterPro" id="IPR018300">
    <property type="entry name" value="Aminotrans_IV_CS"/>
</dbReference>
<evidence type="ECO:0000256" key="8">
    <source>
        <dbReference type="ARBA" id="ARBA00022898"/>
    </source>
</evidence>
<evidence type="ECO:0000256" key="2">
    <source>
        <dbReference type="ARBA" id="ARBA00003109"/>
    </source>
</evidence>
<dbReference type="InterPro" id="IPR036038">
    <property type="entry name" value="Aminotransferase-like"/>
</dbReference>
<evidence type="ECO:0000256" key="3">
    <source>
        <dbReference type="ARBA" id="ARBA00004824"/>
    </source>
</evidence>
<dbReference type="GO" id="GO:0046394">
    <property type="term" value="P:carboxylic acid biosynthetic process"/>
    <property type="evidence" value="ECO:0007669"/>
    <property type="project" value="UniProtKB-ARBA"/>
</dbReference>
<dbReference type="PANTHER" id="PTHR42743:SF11">
    <property type="entry name" value="AMINODEOXYCHORISMATE LYASE"/>
    <property type="match status" value="1"/>
</dbReference>
<comment type="caution">
    <text evidence="14">The sequence shown here is derived from an EMBL/GenBank/DDBJ whole genome shotgun (WGS) entry which is preliminary data.</text>
</comment>
<reference evidence="14 15" key="1">
    <citation type="submission" date="2015-05" db="EMBL/GenBank/DDBJ databases">
        <title>Genome sequencing and analysis of members of genus Stenotrophomonas.</title>
        <authorList>
            <person name="Patil P.P."/>
            <person name="Midha S."/>
            <person name="Patil P.B."/>
        </authorList>
    </citation>
    <scope>NUCLEOTIDE SEQUENCE [LARGE SCALE GENOMIC DNA]</scope>
    <source>
        <strain evidence="14 15">DSM 21858</strain>
    </source>
</reference>
<comment type="catalytic activity">
    <reaction evidence="9">
        <text>L-valine + 2-oxoglutarate = 3-methyl-2-oxobutanoate + L-glutamate</text>
        <dbReference type="Rhea" id="RHEA:24813"/>
        <dbReference type="ChEBI" id="CHEBI:11851"/>
        <dbReference type="ChEBI" id="CHEBI:16810"/>
        <dbReference type="ChEBI" id="CHEBI:29985"/>
        <dbReference type="ChEBI" id="CHEBI:57762"/>
        <dbReference type="EC" id="2.6.1.42"/>
    </reaction>
</comment>
<evidence type="ECO:0000256" key="9">
    <source>
        <dbReference type="ARBA" id="ARBA00048212"/>
    </source>
</evidence>
<dbReference type="PANTHER" id="PTHR42743">
    <property type="entry name" value="AMINO-ACID AMINOTRANSFERASE"/>
    <property type="match status" value="1"/>
</dbReference>
<dbReference type="EMBL" id="LDJL01000005">
    <property type="protein sequence ID" value="KRG70541.1"/>
    <property type="molecule type" value="Genomic_DNA"/>
</dbReference>
<keyword evidence="15" id="KW-1185">Reference proteome</keyword>
<comment type="pathway">
    <text evidence="5">Amino-acid biosynthesis; L-leucine biosynthesis; L-leucine from 3-methyl-2-oxobutanoate: step 4/4.</text>
</comment>
<comment type="similarity">
    <text evidence="6 12">Belongs to the class-IV pyridoxal-phosphate-dependent aminotransferase family.</text>
</comment>
<evidence type="ECO:0000256" key="10">
    <source>
        <dbReference type="ARBA" id="ARBA00048798"/>
    </source>
</evidence>
<dbReference type="RefSeq" id="WP_057657628.1">
    <property type="nucleotide sequence ID" value="NZ_LDJL01000005.1"/>
</dbReference>
<comment type="catalytic activity">
    <reaction evidence="11">
        <text>L-leucine + 2-oxoglutarate = 4-methyl-2-oxopentanoate + L-glutamate</text>
        <dbReference type="Rhea" id="RHEA:18321"/>
        <dbReference type="ChEBI" id="CHEBI:16810"/>
        <dbReference type="ChEBI" id="CHEBI:17865"/>
        <dbReference type="ChEBI" id="CHEBI:29985"/>
        <dbReference type="ChEBI" id="CHEBI:57427"/>
        <dbReference type="EC" id="2.6.1.42"/>
    </reaction>
</comment>
<dbReference type="Pfam" id="PF01063">
    <property type="entry name" value="Aminotran_4"/>
    <property type="match status" value="1"/>
</dbReference>
<evidence type="ECO:0000313" key="14">
    <source>
        <dbReference type="EMBL" id="KRG70541.1"/>
    </source>
</evidence>
<evidence type="ECO:0000256" key="7">
    <source>
        <dbReference type="ARBA" id="ARBA00013053"/>
    </source>
</evidence>
<evidence type="ECO:0000256" key="12">
    <source>
        <dbReference type="RuleBase" id="RU004106"/>
    </source>
</evidence>
<proteinExistence type="inferred from homology"/>
<protein>
    <recommendedName>
        <fullName evidence="7">branched-chain-amino-acid transaminase</fullName>
        <ecNumber evidence="7">2.6.1.42</ecNumber>
    </recommendedName>
</protein>
<evidence type="ECO:0000313" key="15">
    <source>
        <dbReference type="Proteomes" id="UP000052052"/>
    </source>
</evidence>
<dbReference type="InterPro" id="IPR001544">
    <property type="entry name" value="Aminotrans_IV"/>
</dbReference>
<dbReference type="Proteomes" id="UP000052052">
    <property type="component" value="Unassembled WGS sequence"/>
</dbReference>
<evidence type="ECO:0000256" key="4">
    <source>
        <dbReference type="ARBA" id="ARBA00004931"/>
    </source>
</evidence>
<dbReference type="SUPFAM" id="SSF56752">
    <property type="entry name" value="D-aminoacid aminotransferase-like PLP-dependent enzymes"/>
    <property type="match status" value="1"/>
</dbReference>
<sequence length="285" mass="31007">MPSMGGGAHEWPYLATNVRESELVDVNDFVALASEARISVLDRSVTYGDAIYTTLRVCGGEPLLLDRHLARLQRDADRLMFGIEVARLSLVTRIKRLLAINSVLEGYVRAEITRGTRLDLVTLKAFDPSSIITTSSATFSSSPIAARTCSDPRDAFRDAKTTNRVAAMFSLRSALFSGADEAIFVSDSEIIEGTCHNIFELRSGALVTPDVTDRGLAGVIRQVLLEEADAKLASVSWTTEGPLYATNCLSGVVEVTELNGGPLRRDPVCLSRMRKILSLHGYPTN</sequence>
<comment type="cofactor">
    <cofactor evidence="1 13">
        <name>pyridoxal 5'-phosphate</name>
        <dbReference type="ChEBI" id="CHEBI:597326"/>
    </cofactor>
</comment>
<evidence type="ECO:0000256" key="5">
    <source>
        <dbReference type="ARBA" id="ARBA00005072"/>
    </source>
</evidence>
<evidence type="ECO:0000256" key="1">
    <source>
        <dbReference type="ARBA" id="ARBA00001933"/>
    </source>
</evidence>
<dbReference type="STRING" id="344882.ABB29_05575"/>
<dbReference type="Gene3D" id="3.20.10.10">
    <property type="entry name" value="D-amino Acid Aminotransferase, subunit A, domain 2"/>
    <property type="match status" value="1"/>
</dbReference>
<dbReference type="PROSITE" id="PS00770">
    <property type="entry name" value="AA_TRANSFER_CLASS_4"/>
    <property type="match status" value="1"/>
</dbReference>
<organism evidence="14 15">
    <name type="scientific">Pseudoxanthomonas dokdonensis</name>
    <dbReference type="NCBI Taxonomy" id="344882"/>
    <lineage>
        <taxon>Bacteria</taxon>
        <taxon>Pseudomonadati</taxon>
        <taxon>Pseudomonadota</taxon>
        <taxon>Gammaproteobacteria</taxon>
        <taxon>Lysobacterales</taxon>
        <taxon>Lysobacteraceae</taxon>
        <taxon>Pseudoxanthomonas</taxon>
    </lineage>
</organism>
<evidence type="ECO:0000256" key="6">
    <source>
        <dbReference type="ARBA" id="ARBA00009320"/>
    </source>
</evidence>
<dbReference type="Gene3D" id="3.30.470.10">
    <property type="match status" value="1"/>
</dbReference>
<dbReference type="InterPro" id="IPR043132">
    <property type="entry name" value="BCAT-like_C"/>
</dbReference>
<comment type="function">
    <text evidence="2">Acts on leucine, isoleucine and valine.</text>
</comment>
<evidence type="ECO:0000256" key="11">
    <source>
        <dbReference type="ARBA" id="ARBA00049229"/>
    </source>
</evidence>
<dbReference type="OrthoDB" id="9805628at2"/>
<comment type="catalytic activity">
    <reaction evidence="10">
        <text>L-isoleucine + 2-oxoglutarate = (S)-3-methyl-2-oxopentanoate + L-glutamate</text>
        <dbReference type="Rhea" id="RHEA:24801"/>
        <dbReference type="ChEBI" id="CHEBI:16810"/>
        <dbReference type="ChEBI" id="CHEBI:29985"/>
        <dbReference type="ChEBI" id="CHEBI:35146"/>
        <dbReference type="ChEBI" id="CHEBI:58045"/>
        <dbReference type="EC" id="2.6.1.42"/>
    </reaction>
</comment>
<dbReference type="GO" id="GO:0004084">
    <property type="term" value="F:branched-chain-amino-acid transaminase activity"/>
    <property type="evidence" value="ECO:0007669"/>
    <property type="project" value="UniProtKB-EC"/>
</dbReference>
<name>A0A0R0CKL0_9GAMM</name>
<dbReference type="InterPro" id="IPR050571">
    <property type="entry name" value="Class-IV_PLP-Dep_Aminotrnsfr"/>
</dbReference>
<dbReference type="EC" id="2.6.1.42" evidence="7"/>
<keyword evidence="8 13" id="KW-0663">Pyridoxal phosphate</keyword>
<dbReference type="InterPro" id="IPR043131">
    <property type="entry name" value="BCAT-like_N"/>
</dbReference>
<comment type="pathway">
    <text evidence="3">Amino-acid biosynthesis; L-isoleucine biosynthesis; L-isoleucine from 2-oxobutanoate: step 4/4.</text>
</comment>
<dbReference type="AlphaFoldDB" id="A0A0R0CKL0"/>
<dbReference type="PATRIC" id="fig|344882.3.peg.2450"/>
<accession>A0A0R0CKL0</accession>
<comment type="pathway">
    <text evidence="4">Amino-acid biosynthesis; L-valine biosynthesis; L-valine from pyruvate: step 4/4.</text>
</comment>